<sequence length="134" mass="15138">MGRCTGISESSQIQAPRNQILFIISILLHIVVTATIFVQVTPPVRLKLPTLKLSMRTKFEVEGDHEGVWRPSVRNANPVDVRPEYLTHRRTLKAEFPNGWSPPRKLSREAMDGLRALHGHDPKMFSTPFLASTV</sequence>
<dbReference type="OrthoDB" id="5578174at2759"/>
<keyword evidence="1" id="KW-0812">Transmembrane</keyword>
<protein>
    <submittedName>
        <fullName evidence="2">Uncharacterized protein</fullName>
    </submittedName>
</protein>
<evidence type="ECO:0000313" key="3">
    <source>
        <dbReference type="Proteomes" id="UP000886523"/>
    </source>
</evidence>
<keyword evidence="3" id="KW-1185">Reference proteome</keyword>
<proteinExistence type="predicted"/>
<dbReference type="EMBL" id="MU128930">
    <property type="protein sequence ID" value="KAF9517670.1"/>
    <property type="molecule type" value="Genomic_DNA"/>
</dbReference>
<evidence type="ECO:0000256" key="1">
    <source>
        <dbReference type="SAM" id="Phobius"/>
    </source>
</evidence>
<keyword evidence="1" id="KW-1133">Transmembrane helix</keyword>
<evidence type="ECO:0000313" key="2">
    <source>
        <dbReference type="EMBL" id="KAF9517670.1"/>
    </source>
</evidence>
<feature type="transmembrane region" description="Helical" evidence="1">
    <location>
        <begin position="20"/>
        <end position="40"/>
    </location>
</feature>
<name>A0A9P6B507_9AGAM</name>
<gene>
    <name evidence="2" type="ORF">BS47DRAFT_472701</name>
</gene>
<dbReference type="AlphaFoldDB" id="A0A9P6B507"/>
<reference evidence="2" key="1">
    <citation type="journal article" date="2020" name="Nat. Commun.">
        <title>Large-scale genome sequencing of mycorrhizal fungi provides insights into the early evolution of symbiotic traits.</title>
        <authorList>
            <person name="Miyauchi S."/>
            <person name="Kiss E."/>
            <person name="Kuo A."/>
            <person name="Drula E."/>
            <person name="Kohler A."/>
            <person name="Sanchez-Garcia M."/>
            <person name="Morin E."/>
            <person name="Andreopoulos B."/>
            <person name="Barry K.W."/>
            <person name="Bonito G."/>
            <person name="Buee M."/>
            <person name="Carver A."/>
            <person name="Chen C."/>
            <person name="Cichocki N."/>
            <person name="Clum A."/>
            <person name="Culley D."/>
            <person name="Crous P.W."/>
            <person name="Fauchery L."/>
            <person name="Girlanda M."/>
            <person name="Hayes R.D."/>
            <person name="Keri Z."/>
            <person name="LaButti K."/>
            <person name="Lipzen A."/>
            <person name="Lombard V."/>
            <person name="Magnuson J."/>
            <person name="Maillard F."/>
            <person name="Murat C."/>
            <person name="Nolan M."/>
            <person name="Ohm R.A."/>
            <person name="Pangilinan J."/>
            <person name="Pereira M.F."/>
            <person name="Perotto S."/>
            <person name="Peter M."/>
            <person name="Pfister S."/>
            <person name="Riley R."/>
            <person name="Sitrit Y."/>
            <person name="Stielow J.B."/>
            <person name="Szollosi G."/>
            <person name="Zifcakova L."/>
            <person name="Stursova M."/>
            <person name="Spatafora J.W."/>
            <person name="Tedersoo L."/>
            <person name="Vaario L.M."/>
            <person name="Yamada A."/>
            <person name="Yan M."/>
            <person name="Wang P."/>
            <person name="Xu J."/>
            <person name="Bruns T."/>
            <person name="Baldrian P."/>
            <person name="Vilgalys R."/>
            <person name="Dunand C."/>
            <person name="Henrissat B."/>
            <person name="Grigoriev I.V."/>
            <person name="Hibbett D."/>
            <person name="Nagy L.G."/>
            <person name="Martin F.M."/>
        </authorList>
    </citation>
    <scope>NUCLEOTIDE SEQUENCE</scope>
    <source>
        <strain evidence="2">UP504</strain>
    </source>
</reference>
<keyword evidence="1" id="KW-0472">Membrane</keyword>
<accession>A0A9P6B507</accession>
<organism evidence="2 3">
    <name type="scientific">Hydnum rufescens UP504</name>
    <dbReference type="NCBI Taxonomy" id="1448309"/>
    <lineage>
        <taxon>Eukaryota</taxon>
        <taxon>Fungi</taxon>
        <taxon>Dikarya</taxon>
        <taxon>Basidiomycota</taxon>
        <taxon>Agaricomycotina</taxon>
        <taxon>Agaricomycetes</taxon>
        <taxon>Cantharellales</taxon>
        <taxon>Hydnaceae</taxon>
        <taxon>Hydnum</taxon>
    </lineage>
</organism>
<comment type="caution">
    <text evidence="2">The sequence shown here is derived from an EMBL/GenBank/DDBJ whole genome shotgun (WGS) entry which is preliminary data.</text>
</comment>
<dbReference type="Proteomes" id="UP000886523">
    <property type="component" value="Unassembled WGS sequence"/>
</dbReference>